<dbReference type="PROSITE" id="PS51285">
    <property type="entry name" value="AGC_KINASE_CTER"/>
    <property type="match status" value="1"/>
</dbReference>
<dbReference type="PROSITE" id="PS00108">
    <property type="entry name" value="PROTEIN_KINASE_ST"/>
    <property type="match status" value="1"/>
</dbReference>
<evidence type="ECO:0000256" key="2">
    <source>
        <dbReference type="ARBA" id="ARBA00022527"/>
    </source>
</evidence>
<feature type="compositionally biased region" description="Low complexity" evidence="10">
    <location>
        <begin position="225"/>
        <end position="250"/>
    </location>
</feature>
<dbReference type="InterPro" id="IPR017441">
    <property type="entry name" value="Protein_kinase_ATP_BS"/>
</dbReference>
<dbReference type="GO" id="GO:0005952">
    <property type="term" value="C:cAMP-dependent protein kinase complex"/>
    <property type="evidence" value="ECO:0007669"/>
    <property type="project" value="TreeGrafter"/>
</dbReference>
<feature type="domain" description="Protein kinase" evidence="11">
    <location>
        <begin position="384"/>
        <end position="643"/>
    </location>
</feature>
<dbReference type="InterPro" id="IPR000719">
    <property type="entry name" value="Prot_kinase_dom"/>
</dbReference>
<evidence type="ECO:0000259" key="12">
    <source>
        <dbReference type="PROSITE" id="PS51285"/>
    </source>
</evidence>
<dbReference type="PROSITE" id="PS50011">
    <property type="entry name" value="PROTEIN_KINASE_DOM"/>
    <property type="match status" value="1"/>
</dbReference>
<keyword evidence="4 9" id="KW-0547">Nucleotide-binding</keyword>
<dbReference type="SUPFAM" id="SSF56112">
    <property type="entry name" value="Protein kinase-like (PK-like)"/>
    <property type="match status" value="1"/>
</dbReference>
<dbReference type="GO" id="GO:0005829">
    <property type="term" value="C:cytosol"/>
    <property type="evidence" value="ECO:0007669"/>
    <property type="project" value="TreeGrafter"/>
</dbReference>
<proteinExistence type="predicted"/>
<dbReference type="GO" id="GO:0004691">
    <property type="term" value="F:cAMP-dependent protein kinase activity"/>
    <property type="evidence" value="ECO:0007669"/>
    <property type="project" value="UniProtKB-EC"/>
</dbReference>
<feature type="compositionally biased region" description="Polar residues" evidence="10">
    <location>
        <begin position="251"/>
        <end position="262"/>
    </location>
</feature>
<evidence type="ECO:0000256" key="9">
    <source>
        <dbReference type="PROSITE-ProRule" id="PRU10141"/>
    </source>
</evidence>
<evidence type="ECO:0000256" key="3">
    <source>
        <dbReference type="ARBA" id="ARBA00022679"/>
    </source>
</evidence>
<feature type="compositionally biased region" description="Polar residues" evidence="10">
    <location>
        <begin position="14"/>
        <end position="43"/>
    </location>
</feature>
<feature type="region of interest" description="Disordered" evidence="10">
    <location>
        <begin position="14"/>
        <end position="45"/>
    </location>
</feature>
<keyword evidence="2" id="KW-0723">Serine/threonine-protein kinase</keyword>
<dbReference type="GO" id="GO:0005524">
    <property type="term" value="F:ATP binding"/>
    <property type="evidence" value="ECO:0007669"/>
    <property type="project" value="UniProtKB-UniRule"/>
</dbReference>
<dbReference type="Pfam" id="PF00069">
    <property type="entry name" value="Pkinase"/>
    <property type="match status" value="1"/>
</dbReference>
<feature type="region of interest" description="Disordered" evidence="10">
    <location>
        <begin position="323"/>
        <end position="348"/>
    </location>
</feature>
<evidence type="ECO:0000256" key="1">
    <source>
        <dbReference type="ARBA" id="ARBA00012444"/>
    </source>
</evidence>
<feature type="compositionally biased region" description="Basic residues" evidence="10">
    <location>
        <begin position="214"/>
        <end position="224"/>
    </location>
</feature>
<dbReference type="CDD" id="cd05580">
    <property type="entry name" value="STKc_PKA_like"/>
    <property type="match status" value="1"/>
</dbReference>
<dbReference type="FunFam" id="1.10.510.10:FF:000005">
    <property type="entry name" value="cAMP-dependent protein kinase catalytic subunit alpha"/>
    <property type="match status" value="1"/>
</dbReference>
<evidence type="ECO:0000256" key="10">
    <source>
        <dbReference type="SAM" id="MobiDB-lite"/>
    </source>
</evidence>
<keyword evidence="5 13" id="KW-0418">Kinase</keyword>
<evidence type="ECO:0000259" key="11">
    <source>
        <dbReference type="PROSITE" id="PS50011"/>
    </source>
</evidence>
<dbReference type="SMART" id="SM00220">
    <property type="entry name" value="S_TKc"/>
    <property type="match status" value="1"/>
</dbReference>
<dbReference type="Gene3D" id="3.30.200.20">
    <property type="entry name" value="Phosphorylase Kinase, domain 1"/>
    <property type="match status" value="1"/>
</dbReference>
<protein>
    <recommendedName>
        <fullName evidence="1">cAMP-dependent protein kinase</fullName>
        <ecNumber evidence="1">2.7.11.11</ecNumber>
    </recommendedName>
</protein>
<feature type="region of interest" description="Disordered" evidence="10">
    <location>
        <begin position="213"/>
        <end position="262"/>
    </location>
</feature>
<evidence type="ECO:0000256" key="6">
    <source>
        <dbReference type="ARBA" id="ARBA00022840"/>
    </source>
</evidence>
<name>A0A077QRG2_9BASI</name>
<sequence>MKRSYDDAVQVGLTLSPSDLSNASHTESITTTQPPNTSHNAQGKQRRLSFMDGNGECATAATSSRPRALPSTSRARFVLGLQTFVGGLQMSQESSIPLVAETSTQAPAASAPGRSIDAPDAMQPLMMSRNADGERNATQVSARRRSEEALESIYRTTSLLAEEAQLVPGVSPGWHVEAHGAQAMELQEGIRFRDEDGWTPLEAFPGVTRQGKLAVKRAKLRKQQQQRQQQQQKQRIQPQQPLQRSNQQSLVSHPSTHPSTSQLITTIAVETVPTQSKLLAEPSIAISACASPSEDDDILQGLSDTLSESLLCKAPLTAVQHEPAPSLAPSTSLLTPSSASSSTTPQTAVPTISEEYAPAASFAACAVSDPKGRTSSASYSLSDFEVMDTVGTGTFGRVLLVRLKGRDIADRSAYFALKVLAKSDVIKLKQVSHINSERSILTKVDHPFLVNMVASFQDSKNCYMLMEYVVGGEIFSYLRRAGHFSADVARFYISTIVLAIEYLHKKNIAYRDLKPENLLIDSNGYTKITDFGFAKEVEDRTWTLCGTPEYLAPEIIQCSGHGTAVDWWSLGILLFEMLAGYPPFYDPNPILIYEKILAGRLVFPEQIDPVSRDLISSLLTADRSKRLGNLRNGASDVKNHPWFHGVDWKALEESRIPPPIVPYQGQPGDTSNFSKYEAARASTMPGLYGTDRGSQDPHGSLFPDF</sequence>
<feature type="binding site" evidence="9">
    <location>
        <position position="418"/>
    </location>
    <ligand>
        <name>ATP</name>
        <dbReference type="ChEBI" id="CHEBI:30616"/>
    </ligand>
</feature>
<dbReference type="Gene3D" id="1.10.510.10">
    <property type="entry name" value="Transferase(Phosphotransferase) domain 1"/>
    <property type="match status" value="1"/>
</dbReference>
<accession>A0A077QRG2</accession>
<dbReference type="InterPro" id="IPR011009">
    <property type="entry name" value="Kinase-like_dom_sf"/>
</dbReference>
<dbReference type="PANTHER" id="PTHR24353">
    <property type="entry name" value="CYCLIC NUCLEOTIDE-DEPENDENT PROTEIN KINASE"/>
    <property type="match status" value="1"/>
</dbReference>
<feature type="domain" description="AGC-kinase C-terminal" evidence="12">
    <location>
        <begin position="644"/>
        <end position="705"/>
    </location>
</feature>
<evidence type="ECO:0000256" key="4">
    <source>
        <dbReference type="ARBA" id="ARBA00022741"/>
    </source>
</evidence>
<evidence type="ECO:0000313" key="13">
    <source>
        <dbReference type="EMBL" id="CDI52060.1"/>
    </source>
</evidence>
<dbReference type="AlphaFoldDB" id="A0A077QRG2"/>
<evidence type="ECO:0000256" key="7">
    <source>
        <dbReference type="ARBA" id="ARBA00047292"/>
    </source>
</evidence>
<dbReference type="EMBL" id="HG529526">
    <property type="protein sequence ID" value="CDI52060.1"/>
    <property type="molecule type" value="Genomic_DNA"/>
</dbReference>
<evidence type="ECO:0000256" key="5">
    <source>
        <dbReference type="ARBA" id="ARBA00022777"/>
    </source>
</evidence>
<comment type="catalytic activity">
    <reaction evidence="7">
        <text>L-threonyl-[protein] + ATP = O-phospho-L-threonyl-[protein] + ADP + H(+)</text>
        <dbReference type="Rhea" id="RHEA:46608"/>
        <dbReference type="Rhea" id="RHEA-COMP:11060"/>
        <dbReference type="Rhea" id="RHEA-COMP:11605"/>
        <dbReference type="ChEBI" id="CHEBI:15378"/>
        <dbReference type="ChEBI" id="CHEBI:30013"/>
        <dbReference type="ChEBI" id="CHEBI:30616"/>
        <dbReference type="ChEBI" id="CHEBI:61977"/>
        <dbReference type="ChEBI" id="CHEBI:456216"/>
        <dbReference type="EC" id="2.7.11.11"/>
    </reaction>
</comment>
<comment type="catalytic activity">
    <reaction evidence="8">
        <text>L-seryl-[protein] + ATP = O-phospho-L-seryl-[protein] + ADP + H(+)</text>
        <dbReference type="Rhea" id="RHEA:17989"/>
        <dbReference type="Rhea" id="RHEA-COMP:9863"/>
        <dbReference type="Rhea" id="RHEA-COMP:11604"/>
        <dbReference type="ChEBI" id="CHEBI:15378"/>
        <dbReference type="ChEBI" id="CHEBI:29999"/>
        <dbReference type="ChEBI" id="CHEBI:30616"/>
        <dbReference type="ChEBI" id="CHEBI:83421"/>
        <dbReference type="ChEBI" id="CHEBI:456216"/>
        <dbReference type="EC" id="2.7.11.11"/>
    </reaction>
</comment>
<dbReference type="InterPro" id="IPR000961">
    <property type="entry name" value="AGC-kinase_C"/>
</dbReference>
<dbReference type="SMART" id="SM00133">
    <property type="entry name" value="S_TK_X"/>
    <property type="match status" value="1"/>
</dbReference>
<feature type="region of interest" description="Disordered" evidence="10">
    <location>
        <begin position="684"/>
        <end position="705"/>
    </location>
</feature>
<dbReference type="EC" id="2.7.11.11" evidence="1"/>
<dbReference type="PROSITE" id="PS00107">
    <property type="entry name" value="PROTEIN_KINASE_ATP"/>
    <property type="match status" value="1"/>
</dbReference>
<dbReference type="InterPro" id="IPR008271">
    <property type="entry name" value="Ser/Thr_kinase_AS"/>
</dbReference>
<keyword evidence="3" id="KW-0808">Transferase</keyword>
<keyword evidence="6 9" id="KW-0067">ATP-binding</keyword>
<dbReference type="PANTHER" id="PTHR24353:SF37">
    <property type="entry name" value="CAMP-DEPENDENT PROTEIN KINASE CATALYTIC SUBUNIT PRKX"/>
    <property type="match status" value="1"/>
</dbReference>
<organism evidence="13">
    <name type="scientific">Melanopsichium pennsylvanicum 4</name>
    <dbReference type="NCBI Taxonomy" id="1398559"/>
    <lineage>
        <taxon>Eukaryota</taxon>
        <taxon>Fungi</taxon>
        <taxon>Dikarya</taxon>
        <taxon>Basidiomycota</taxon>
        <taxon>Ustilaginomycotina</taxon>
        <taxon>Ustilaginomycetes</taxon>
        <taxon>Ustilaginales</taxon>
        <taxon>Ustilaginaceae</taxon>
        <taxon>Melanopsichium</taxon>
    </lineage>
</organism>
<reference evidence="13" key="1">
    <citation type="journal article" date="2014" name="Genome Biol. Evol.">
        <title>Gene Loss Rather Than Gene Gain Is Associated with a Host Jump from Monocots to Dicots in the Smut Fungus Melanopsichium pennsylvanicum.</title>
        <authorList>
            <person name="Sharma R."/>
            <person name="Mishra B."/>
            <person name="Runge F."/>
            <person name="Thines M."/>
        </authorList>
    </citation>
    <scope>NUCLEOTIDE SEQUENCE</scope>
    <source>
        <strain evidence="13">4</strain>
    </source>
</reference>
<evidence type="ECO:0000256" key="8">
    <source>
        <dbReference type="ARBA" id="ARBA00047454"/>
    </source>
</evidence>